<comment type="caution">
    <text evidence="4">The sequence shown here is derived from an EMBL/GenBank/DDBJ whole genome shotgun (WGS) entry which is preliminary data.</text>
</comment>
<dbReference type="PROSITE" id="PS00517">
    <property type="entry name" value="RNASE_3_1"/>
    <property type="match status" value="1"/>
</dbReference>
<dbReference type="SUPFAM" id="SSF69065">
    <property type="entry name" value="RNase III domain-like"/>
    <property type="match status" value="1"/>
</dbReference>
<dbReference type="GO" id="GO:0005737">
    <property type="term" value="C:cytoplasm"/>
    <property type="evidence" value="ECO:0007669"/>
    <property type="project" value="TreeGrafter"/>
</dbReference>
<evidence type="ECO:0000256" key="2">
    <source>
        <dbReference type="SAM" id="MobiDB-lite"/>
    </source>
</evidence>
<dbReference type="AlphaFoldDB" id="A0AAV5ENM3"/>
<keyword evidence="5" id="KW-1185">Reference proteome</keyword>
<feature type="domain" description="RNase III" evidence="3">
    <location>
        <begin position="249"/>
        <end position="324"/>
    </location>
</feature>
<dbReference type="GO" id="GO:0003723">
    <property type="term" value="F:RNA binding"/>
    <property type="evidence" value="ECO:0007669"/>
    <property type="project" value="TreeGrafter"/>
</dbReference>
<dbReference type="InterPro" id="IPR036389">
    <property type="entry name" value="RNase_III_sf"/>
</dbReference>
<organism evidence="4 5">
    <name type="scientific">Eleusine coracana subsp. coracana</name>
    <dbReference type="NCBI Taxonomy" id="191504"/>
    <lineage>
        <taxon>Eukaryota</taxon>
        <taxon>Viridiplantae</taxon>
        <taxon>Streptophyta</taxon>
        <taxon>Embryophyta</taxon>
        <taxon>Tracheophyta</taxon>
        <taxon>Spermatophyta</taxon>
        <taxon>Magnoliopsida</taxon>
        <taxon>Liliopsida</taxon>
        <taxon>Poales</taxon>
        <taxon>Poaceae</taxon>
        <taxon>PACMAD clade</taxon>
        <taxon>Chloridoideae</taxon>
        <taxon>Cynodonteae</taxon>
        <taxon>Eleusininae</taxon>
        <taxon>Eleusine</taxon>
    </lineage>
</organism>
<dbReference type="GO" id="GO:0005634">
    <property type="term" value="C:nucleus"/>
    <property type="evidence" value="ECO:0007669"/>
    <property type="project" value="TreeGrafter"/>
</dbReference>
<protein>
    <recommendedName>
        <fullName evidence="3">RNase III domain-containing protein</fullName>
    </recommendedName>
</protein>
<evidence type="ECO:0000313" key="5">
    <source>
        <dbReference type="Proteomes" id="UP001054889"/>
    </source>
</evidence>
<sequence>MRGTGVFYREPSTAPRVAPEPSLAPRTAPEPSPAPCAAPKPSTTPRAVPESMPVPRAALSPLPAPREPPGFAACCAEPVQVYRRRAVPLPEPVVSPPPPPPPPPVSTVRSRARSRLDPEVYHPTAPCAAPEPSPAPRAASEHSTTPCVALESTPAPRVALSPLPAPREPSGFAARFVEPVQGYIRGEAFSPEAWIIPGLGYDSCGNSKIFHVSPNMYSLSNMSIKISVSCKCLIIALNDVLMAYSAPVQRLEFLGDAVLDHIFTDYFFNQYPECTPGLLTDLRSASVNNSCYAHAAVKAGLHKHILHSSSELHRRMAYYLENFEQSFSGPSHGWEAGIGLPKVHLLPV</sequence>
<name>A0AAV5ENM3_ELECO</name>
<evidence type="ECO:0000313" key="4">
    <source>
        <dbReference type="EMBL" id="GJN24156.1"/>
    </source>
</evidence>
<reference evidence="4" key="1">
    <citation type="journal article" date="2018" name="DNA Res.">
        <title>Multiple hybrid de novo genome assembly of finger millet, an orphan allotetraploid crop.</title>
        <authorList>
            <person name="Hatakeyama M."/>
            <person name="Aluri S."/>
            <person name="Balachadran M.T."/>
            <person name="Sivarajan S.R."/>
            <person name="Patrignani A."/>
            <person name="Gruter S."/>
            <person name="Poveda L."/>
            <person name="Shimizu-Inatsugi R."/>
            <person name="Baeten J."/>
            <person name="Francoijs K.J."/>
            <person name="Nataraja K.N."/>
            <person name="Reddy Y.A.N."/>
            <person name="Phadnis S."/>
            <person name="Ravikumar R.L."/>
            <person name="Schlapbach R."/>
            <person name="Sreeman S.M."/>
            <person name="Shimizu K.K."/>
        </authorList>
    </citation>
    <scope>NUCLEOTIDE SEQUENCE</scope>
</reference>
<accession>A0AAV5ENM3</accession>
<dbReference type="Pfam" id="PF00636">
    <property type="entry name" value="Ribonuclease_3"/>
    <property type="match status" value="1"/>
</dbReference>
<dbReference type="GO" id="GO:0004525">
    <property type="term" value="F:ribonuclease III activity"/>
    <property type="evidence" value="ECO:0007669"/>
    <property type="project" value="InterPro"/>
</dbReference>
<proteinExistence type="predicted"/>
<evidence type="ECO:0000259" key="3">
    <source>
        <dbReference type="PROSITE" id="PS50142"/>
    </source>
</evidence>
<dbReference type="Proteomes" id="UP001054889">
    <property type="component" value="Unassembled WGS sequence"/>
</dbReference>
<dbReference type="Gene3D" id="1.10.1520.10">
    <property type="entry name" value="Ribonuclease III domain"/>
    <property type="match status" value="1"/>
</dbReference>
<dbReference type="PROSITE" id="PS50142">
    <property type="entry name" value="RNASE_3_2"/>
    <property type="match status" value="1"/>
</dbReference>
<dbReference type="InterPro" id="IPR000999">
    <property type="entry name" value="RNase_III_dom"/>
</dbReference>
<keyword evidence="1" id="KW-0378">Hydrolase</keyword>
<gene>
    <name evidence="4" type="primary">gb11878</name>
    <name evidence="4" type="ORF">PR202_gb11878</name>
</gene>
<dbReference type="CDD" id="cd00593">
    <property type="entry name" value="RIBOc"/>
    <property type="match status" value="1"/>
</dbReference>
<feature type="compositionally biased region" description="Pro residues" evidence="2">
    <location>
        <begin position="89"/>
        <end position="105"/>
    </location>
</feature>
<feature type="region of interest" description="Disordered" evidence="2">
    <location>
        <begin position="89"/>
        <end position="147"/>
    </location>
</feature>
<dbReference type="EMBL" id="BQKI01000076">
    <property type="protein sequence ID" value="GJN24156.1"/>
    <property type="molecule type" value="Genomic_DNA"/>
</dbReference>
<feature type="region of interest" description="Disordered" evidence="2">
    <location>
        <begin position="1"/>
        <end position="70"/>
    </location>
</feature>
<feature type="compositionally biased region" description="Pro residues" evidence="2">
    <location>
        <begin position="28"/>
        <end position="38"/>
    </location>
</feature>
<reference evidence="4" key="2">
    <citation type="submission" date="2021-12" db="EMBL/GenBank/DDBJ databases">
        <title>Resequencing data analysis of finger millet.</title>
        <authorList>
            <person name="Hatakeyama M."/>
            <person name="Aluri S."/>
            <person name="Balachadran M.T."/>
            <person name="Sivarajan S.R."/>
            <person name="Poveda L."/>
            <person name="Shimizu-Inatsugi R."/>
            <person name="Schlapbach R."/>
            <person name="Sreeman S.M."/>
            <person name="Shimizu K.K."/>
        </authorList>
    </citation>
    <scope>NUCLEOTIDE SEQUENCE</scope>
</reference>
<evidence type="ECO:0000256" key="1">
    <source>
        <dbReference type="ARBA" id="ARBA00022801"/>
    </source>
</evidence>
<dbReference type="PANTHER" id="PTHR14950">
    <property type="entry name" value="DICER-RELATED"/>
    <property type="match status" value="1"/>
</dbReference>
<dbReference type="GO" id="GO:0030422">
    <property type="term" value="P:siRNA processing"/>
    <property type="evidence" value="ECO:0007669"/>
    <property type="project" value="TreeGrafter"/>
</dbReference>
<dbReference type="PANTHER" id="PTHR14950:SF70">
    <property type="entry name" value="ENDORIBONUCLEASE DICER HOMOLOG 2"/>
    <property type="match status" value="1"/>
</dbReference>
<dbReference type="SMART" id="SM00535">
    <property type="entry name" value="RIBOc"/>
    <property type="match status" value="1"/>
</dbReference>